<dbReference type="Gene3D" id="3.30.70.1350">
    <property type="entry name" value="Cation efflux protein, cytoplasmic domain"/>
    <property type="match status" value="1"/>
</dbReference>
<dbReference type="AlphaFoldDB" id="K1VJY6"/>
<keyword evidence="9" id="KW-1185">Reference proteome</keyword>
<dbReference type="eggNOG" id="KOG1485">
    <property type="taxonomic scope" value="Eukaryota"/>
</dbReference>
<feature type="transmembrane region" description="Helical" evidence="6">
    <location>
        <begin position="123"/>
        <end position="142"/>
    </location>
</feature>
<reference evidence="8 9" key="1">
    <citation type="journal article" date="2012" name="Eukaryot. Cell">
        <title>Genome sequence of the Trichosporon asahii environmental strain CBS 8904.</title>
        <authorList>
            <person name="Yang R.Y."/>
            <person name="Li H.T."/>
            <person name="Zhu H."/>
            <person name="Zhou G.P."/>
            <person name="Wang M."/>
            <person name="Wang L."/>
        </authorList>
    </citation>
    <scope>NUCLEOTIDE SEQUENCE [LARGE SCALE GENOMIC DNA]</scope>
    <source>
        <strain evidence="8 9">CBS 8904</strain>
    </source>
</reference>
<dbReference type="SUPFAM" id="SSF161111">
    <property type="entry name" value="Cation efflux protein transmembrane domain-like"/>
    <property type="match status" value="1"/>
</dbReference>
<dbReference type="Pfam" id="PF16916">
    <property type="entry name" value="ZT_dimer"/>
    <property type="match status" value="1"/>
</dbReference>
<dbReference type="SUPFAM" id="SSF160240">
    <property type="entry name" value="Cation efflux protein cytoplasmic domain-like"/>
    <property type="match status" value="1"/>
</dbReference>
<evidence type="ECO:0000256" key="3">
    <source>
        <dbReference type="ARBA" id="ARBA00022692"/>
    </source>
</evidence>
<dbReference type="EMBL" id="AMBO01000371">
    <property type="protein sequence ID" value="EKC99496.1"/>
    <property type="molecule type" value="Genomic_DNA"/>
</dbReference>
<dbReference type="GO" id="GO:0008324">
    <property type="term" value="F:monoatomic cation transmembrane transporter activity"/>
    <property type="evidence" value="ECO:0007669"/>
    <property type="project" value="TreeGrafter"/>
</dbReference>
<dbReference type="PANTHER" id="PTHR43840">
    <property type="entry name" value="MITOCHONDRIAL METAL TRANSPORTER 1-RELATED"/>
    <property type="match status" value="1"/>
</dbReference>
<dbReference type="HOGENOM" id="CLU_013430_2_4_1"/>
<evidence type="ECO:0000313" key="9">
    <source>
        <dbReference type="Proteomes" id="UP000006757"/>
    </source>
</evidence>
<evidence type="ECO:0000313" key="8">
    <source>
        <dbReference type="EMBL" id="EKC99496.1"/>
    </source>
</evidence>
<dbReference type="STRING" id="1220162.K1VJY6"/>
<accession>K1VJY6</accession>
<sequence length="246" mass="27814">MSKADLSGNIVFGFIMGAVNVILVELITHDGSDTKAFHLVPLICVCVAWGEYTIRAHTLFQLGSDQRQSQADTTVVKFLLFLYCYAIRSSSSQVQVLWEDHRNDLFTNGFSILSNAGGAKLKWWIDPVGAMVLAIIVIGLWARTVYEQFTFLAGIAAPREFVSMVTYKAMTFSEEIKQVDTVRVYHSGPDYVVEVDIVLDPEMPLWKAHDISQDLQDQIEALPNVDRCFVHVDHEVDHKPEHRKKQ</sequence>
<keyword evidence="2" id="KW-0813">Transport</keyword>
<organism evidence="8 9">
    <name type="scientific">Trichosporon asahii var. asahii (strain CBS 8904)</name>
    <name type="common">Yeast</name>
    <dbReference type="NCBI Taxonomy" id="1220162"/>
    <lineage>
        <taxon>Eukaryota</taxon>
        <taxon>Fungi</taxon>
        <taxon>Dikarya</taxon>
        <taxon>Basidiomycota</taxon>
        <taxon>Agaricomycotina</taxon>
        <taxon>Tremellomycetes</taxon>
        <taxon>Trichosporonales</taxon>
        <taxon>Trichosporonaceae</taxon>
        <taxon>Trichosporon</taxon>
    </lineage>
</organism>
<dbReference type="Proteomes" id="UP000006757">
    <property type="component" value="Unassembled WGS sequence"/>
</dbReference>
<feature type="transmembrane region" description="Helical" evidence="6">
    <location>
        <begin position="6"/>
        <end position="24"/>
    </location>
</feature>
<dbReference type="InterPro" id="IPR027469">
    <property type="entry name" value="Cation_efflux_TMD_sf"/>
</dbReference>
<dbReference type="InterPro" id="IPR050291">
    <property type="entry name" value="CDF_Transporter"/>
</dbReference>
<evidence type="ECO:0000259" key="7">
    <source>
        <dbReference type="Pfam" id="PF16916"/>
    </source>
</evidence>
<dbReference type="PANTHER" id="PTHR43840:SF12">
    <property type="entry name" value="CATION DIFFUSION FACILITATOR 1 (AFU_ORTHOLOGUE AFUA_1G14440)"/>
    <property type="match status" value="1"/>
</dbReference>
<evidence type="ECO:0000256" key="2">
    <source>
        <dbReference type="ARBA" id="ARBA00022448"/>
    </source>
</evidence>
<keyword evidence="3 6" id="KW-0812">Transmembrane</keyword>
<dbReference type="InterPro" id="IPR036837">
    <property type="entry name" value="Cation_efflux_CTD_sf"/>
</dbReference>
<name>K1VJY6_TRIAC</name>
<dbReference type="Gene3D" id="1.20.1510.10">
    <property type="entry name" value="Cation efflux protein transmembrane domain"/>
    <property type="match status" value="1"/>
</dbReference>
<protein>
    <recommendedName>
        <fullName evidence="7">Cation efflux protein cytoplasmic domain-containing protein</fullName>
    </recommendedName>
</protein>
<keyword evidence="4 6" id="KW-1133">Transmembrane helix</keyword>
<dbReference type="GO" id="GO:0016020">
    <property type="term" value="C:membrane"/>
    <property type="evidence" value="ECO:0007669"/>
    <property type="project" value="UniProtKB-SubCell"/>
</dbReference>
<comment type="caution">
    <text evidence="8">The sequence shown here is derived from an EMBL/GenBank/DDBJ whole genome shotgun (WGS) entry which is preliminary data.</text>
</comment>
<comment type="subcellular location">
    <subcellularLocation>
        <location evidence="1">Membrane</location>
        <topology evidence="1">Multi-pass membrane protein</topology>
    </subcellularLocation>
</comment>
<evidence type="ECO:0000256" key="6">
    <source>
        <dbReference type="SAM" id="Phobius"/>
    </source>
</evidence>
<dbReference type="OMA" id="FRTEEKW"/>
<evidence type="ECO:0000256" key="4">
    <source>
        <dbReference type="ARBA" id="ARBA00022989"/>
    </source>
</evidence>
<proteinExistence type="predicted"/>
<keyword evidence="5 6" id="KW-0472">Membrane</keyword>
<dbReference type="InterPro" id="IPR027470">
    <property type="entry name" value="Cation_efflux_CTD"/>
</dbReference>
<evidence type="ECO:0000256" key="1">
    <source>
        <dbReference type="ARBA" id="ARBA00004141"/>
    </source>
</evidence>
<dbReference type="InParanoid" id="K1VJY6"/>
<gene>
    <name evidence="8" type="ORF">A1Q2_06228</name>
</gene>
<feature type="domain" description="Cation efflux protein cytoplasmic" evidence="7">
    <location>
        <begin position="162"/>
        <end position="234"/>
    </location>
</feature>
<dbReference type="OrthoDB" id="78296at2759"/>
<evidence type="ECO:0000256" key="5">
    <source>
        <dbReference type="ARBA" id="ARBA00023136"/>
    </source>
</evidence>